<keyword evidence="3" id="KW-1185">Reference proteome</keyword>
<protein>
    <submittedName>
        <fullName evidence="2">Uncharacterized protein</fullName>
    </submittedName>
</protein>
<dbReference type="VEuPathDB" id="MicrosporidiaDB:H312_01561"/>
<proteinExistence type="predicted"/>
<feature type="compositionally biased region" description="Polar residues" evidence="1">
    <location>
        <begin position="239"/>
        <end position="249"/>
    </location>
</feature>
<organism evidence="2 3">
    <name type="scientific">Anncaliia algerae PRA339</name>
    <dbReference type="NCBI Taxonomy" id="1288291"/>
    <lineage>
        <taxon>Eukaryota</taxon>
        <taxon>Fungi</taxon>
        <taxon>Fungi incertae sedis</taxon>
        <taxon>Microsporidia</taxon>
        <taxon>Tubulinosematoidea</taxon>
        <taxon>Tubulinosematidae</taxon>
        <taxon>Anncaliia</taxon>
    </lineage>
</organism>
<dbReference type="Proteomes" id="UP000030655">
    <property type="component" value="Unassembled WGS sequence"/>
</dbReference>
<feature type="region of interest" description="Disordered" evidence="1">
    <location>
        <begin position="19"/>
        <end position="82"/>
    </location>
</feature>
<name>A0A059F1Z7_9MICR</name>
<gene>
    <name evidence="2" type="ORF">H312_01561</name>
</gene>
<dbReference type="HOGENOM" id="CLU_549763_0_0_1"/>
<feature type="region of interest" description="Disordered" evidence="1">
    <location>
        <begin position="239"/>
        <end position="271"/>
    </location>
</feature>
<feature type="compositionally biased region" description="Basic and acidic residues" evidence="1">
    <location>
        <begin position="71"/>
        <end position="80"/>
    </location>
</feature>
<evidence type="ECO:0000256" key="1">
    <source>
        <dbReference type="SAM" id="MobiDB-lite"/>
    </source>
</evidence>
<reference evidence="3" key="1">
    <citation type="submission" date="2013-02" db="EMBL/GenBank/DDBJ databases">
        <authorList>
            <consortium name="The Broad Institute Genome Sequencing Platform"/>
            <person name="Cuomo C."/>
            <person name="Becnel J."/>
            <person name="Sanscrainte N."/>
            <person name="Walker B."/>
            <person name="Young S.K."/>
            <person name="Zeng Q."/>
            <person name="Gargeya S."/>
            <person name="Fitzgerald M."/>
            <person name="Haas B."/>
            <person name="Abouelleil A."/>
            <person name="Alvarado L."/>
            <person name="Arachchi H.M."/>
            <person name="Berlin A.M."/>
            <person name="Chapman S.B."/>
            <person name="Dewar J."/>
            <person name="Goldberg J."/>
            <person name="Griggs A."/>
            <person name="Gujja S."/>
            <person name="Hansen M."/>
            <person name="Howarth C."/>
            <person name="Imamovic A."/>
            <person name="Larimer J."/>
            <person name="McCowan C."/>
            <person name="Murphy C."/>
            <person name="Neiman D."/>
            <person name="Pearson M."/>
            <person name="Priest M."/>
            <person name="Roberts A."/>
            <person name="Saif S."/>
            <person name="Shea T."/>
            <person name="Sisk P."/>
            <person name="Sykes S."/>
            <person name="Wortman J."/>
            <person name="Nusbaum C."/>
            <person name="Birren B."/>
        </authorList>
    </citation>
    <scope>NUCLEOTIDE SEQUENCE [LARGE SCALE GENOMIC DNA]</scope>
    <source>
        <strain evidence="3">PRA339</strain>
    </source>
</reference>
<feature type="compositionally biased region" description="Basic and acidic residues" evidence="1">
    <location>
        <begin position="252"/>
        <end position="271"/>
    </location>
</feature>
<evidence type="ECO:0000313" key="2">
    <source>
        <dbReference type="EMBL" id="KCZ81014.1"/>
    </source>
</evidence>
<accession>A0A059F1Z7</accession>
<feature type="compositionally biased region" description="Polar residues" evidence="1">
    <location>
        <begin position="54"/>
        <end position="69"/>
    </location>
</feature>
<dbReference type="OrthoDB" id="2189128at2759"/>
<dbReference type="AlphaFoldDB" id="A0A059F1Z7"/>
<evidence type="ECO:0000313" key="3">
    <source>
        <dbReference type="Proteomes" id="UP000030655"/>
    </source>
</evidence>
<feature type="compositionally biased region" description="Polar residues" evidence="1">
    <location>
        <begin position="19"/>
        <end position="36"/>
    </location>
</feature>
<feature type="compositionally biased region" description="Basic and acidic residues" evidence="1">
    <location>
        <begin position="37"/>
        <end position="53"/>
    </location>
</feature>
<dbReference type="EMBL" id="KK365153">
    <property type="protein sequence ID" value="KCZ81014.1"/>
    <property type="molecule type" value="Genomic_DNA"/>
</dbReference>
<sequence>MLIFLLSIEILGKSMTKSSFESKPTISSSEGNMEKSSLQKDVKEVEGSKKSDKSLLSFNQSDLNNTEVENMTDKSEKKDQGNVSNDILEQEMNAELNGLNNVKAKKKSNLSTENMFTSLGDGAVKTSAQINNIIQELTGSSVQSGTKYLDNKASMEERDILSKKSRDLGNIGGIKENKDGESLNFNSFRISESMAGSSGSGGSATGGGFSGTDLMNFENERGINKNSFSKSSLINSNGGSAFESNNNLIERQFGEKVSQRRRDTEGDEKNSHLLNAVIKKEADYKRDLNSRSFSKFSGDSKIINNKLGYQAINGEEYVGGTMHTFDENHPYDDYIKTSAGDINEMARHMSVFNNKNTNYIAGRAILAGKNLDDKNAKEAIRELAGAARFSDQVAFHKEQEEIKAYKAKELKNEQFFAGNFADFLSAALNKNGTCITNSSGWFCFRSDQVNTNFNCSASKTHKGMLSAESLRQSDRTLLTNEFPSEETSFTYIDGNY</sequence>
<reference evidence="2 3" key="2">
    <citation type="submission" date="2014-03" db="EMBL/GenBank/DDBJ databases">
        <title>The Genome Sequence of Anncaliia algerae insect isolate PRA339.</title>
        <authorList>
            <consortium name="The Broad Institute Genome Sequencing Platform"/>
            <consortium name="The Broad Institute Genome Sequencing Center for Infectious Disease"/>
            <person name="Cuomo C."/>
            <person name="Becnel J."/>
            <person name="Sanscrainte N."/>
            <person name="Walker B."/>
            <person name="Young S.K."/>
            <person name="Zeng Q."/>
            <person name="Gargeya S."/>
            <person name="Fitzgerald M."/>
            <person name="Haas B."/>
            <person name="Abouelleil A."/>
            <person name="Alvarado L."/>
            <person name="Arachchi H.M."/>
            <person name="Berlin A.M."/>
            <person name="Chapman S.B."/>
            <person name="Dewar J."/>
            <person name="Goldberg J."/>
            <person name="Griggs A."/>
            <person name="Gujja S."/>
            <person name="Hansen M."/>
            <person name="Howarth C."/>
            <person name="Imamovic A."/>
            <person name="Larimer J."/>
            <person name="McCowan C."/>
            <person name="Murphy C."/>
            <person name="Neiman D."/>
            <person name="Pearson M."/>
            <person name="Priest M."/>
            <person name="Roberts A."/>
            <person name="Saif S."/>
            <person name="Shea T."/>
            <person name="Sisk P."/>
            <person name="Sykes S."/>
            <person name="Wortman J."/>
            <person name="Nusbaum C."/>
            <person name="Birren B."/>
        </authorList>
    </citation>
    <scope>NUCLEOTIDE SEQUENCE [LARGE SCALE GENOMIC DNA]</scope>
    <source>
        <strain evidence="2 3">PRA339</strain>
    </source>
</reference>